<protein>
    <submittedName>
        <fullName evidence="1">Uncharacterized protein</fullName>
    </submittedName>
</protein>
<evidence type="ECO:0000313" key="2">
    <source>
        <dbReference type="Proteomes" id="UP000024635"/>
    </source>
</evidence>
<comment type="caution">
    <text evidence="1">The sequence shown here is derived from an EMBL/GenBank/DDBJ whole genome shotgun (WGS) entry which is preliminary data.</text>
</comment>
<keyword evidence="2" id="KW-1185">Reference proteome</keyword>
<dbReference type="Proteomes" id="UP000024635">
    <property type="component" value="Unassembled WGS sequence"/>
</dbReference>
<sequence length="74" mass="8299">MIENNDAEATEFLPRYGLLPIQGAVYVRKAATHTAKMPTILETISIAVVTIIMCQKWRFAKPSERLSKRVHSVG</sequence>
<evidence type="ECO:0000313" key="1">
    <source>
        <dbReference type="EMBL" id="EYC20196.1"/>
    </source>
</evidence>
<dbReference type="EMBL" id="JARK01001358">
    <property type="protein sequence ID" value="EYC20196.1"/>
    <property type="molecule type" value="Genomic_DNA"/>
</dbReference>
<gene>
    <name evidence="1" type="primary">Acey_s0022.g504</name>
    <name evidence="1" type="ORF">Y032_0022g504</name>
</gene>
<accession>A0A016UYV5</accession>
<reference evidence="2" key="1">
    <citation type="journal article" date="2015" name="Nat. Genet.">
        <title>The genome and transcriptome of the zoonotic hookworm Ancylostoma ceylanicum identify infection-specific gene families.</title>
        <authorList>
            <person name="Schwarz E.M."/>
            <person name="Hu Y."/>
            <person name="Antoshechkin I."/>
            <person name="Miller M.M."/>
            <person name="Sternberg P.W."/>
            <person name="Aroian R.V."/>
        </authorList>
    </citation>
    <scope>NUCLEOTIDE SEQUENCE</scope>
    <source>
        <strain evidence="2">HY135</strain>
    </source>
</reference>
<name>A0A016UYV5_9BILA</name>
<dbReference type="AlphaFoldDB" id="A0A016UYV5"/>
<proteinExistence type="predicted"/>
<organism evidence="1 2">
    <name type="scientific">Ancylostoma ceylanicum</name>
    <dbReference type="NCBI Taxonomy" id="53326"/>
    <lineage>
        <taxon>Eukaryota</taxon>
        <taxon>Metazoa</taxon>
        <taxon>Ecdysozoa</taxon>
        <taxon>Nematoda</taxon>
        <taxon>Chromadorea</taxon>
        <taxon>Rhabditida</taxon>
        <taxon>Rhabditina</taxon>
        <taxon>Rhabditomorpha</taxon>
        <taxon>Strongyloidea</taxon>
        <taxon>Ancylostomatidae</taxon>
        <taxon>Ancylostomatinae</taxon>
        <taxon>Ancylostoma</taxon>
    </lineage>
</organism>